<feature type="chain" id="PRO_5004574423" evidence="2">
    <location>
        <begin position="20"/>
        <end position="113"/>
    </location>
</feature>
<protein>
    <submittedName>
        <fullName evidence="3">Putative salivary secreted peptide</fullName>
    </submittedName>
</protein>
<organism evidence="3">
    <name type="scientific">Psorophora albipes</name>
    <dbReference type="NCBI Taxonomy" id="869069"/>
    <lineage>
        <taxon>Eukaryota</taxon>
        <taxon>Metazoa</taxon>
        <taxon>Ecdysozoa</taxon>
        <taxon>Arthropoda</taxon>
        <taxon>Hexapoda</taxon>
        <taxon>Insecta</taxon>
        <taxon>Pterygota</taxon>
        <taxon>Neoptera</taxon>
        <taxon>Endopterygota</taxon>
        <taxon>Diptera</taxon>
        <taxon>Nematocera</taxon>
        <taxon>Culicoidea</taxon>
        <taxon>Culicidae</taxon>
        <taxon>Culicinae</taxon>
        <taxon>Aedini</taxon>
        <taxon>Psorophora</taxon>
    </lineage>
</organism>
<accession>T1DJ37</accession>
<keyword evidence="2" id="KW-0732">Signal</keyword>
<evidence type="ECO:0000256" key="1">
    <source>
        <dbReference type="SAM" id="MobiDB-lite"/>
    </source>
</evidence>
<feature type="compositionally biased region" description="Low complexity" evidence="1">
    <location>
        <begin position="61"/>
        <end position="113"/>
    </location>
</feature>
<dbReference type="EMBL" id="GALA01000541">
    <property type="protein sequence ID" value="JAA94311.1"/>
    <property type="molecule type" value="mRNA"/>
</dbReference>
<sequence length="113" mass="11629">MKLLLISALVLIATVSVSGFRIFNPWWAPKPCPNNTAPAPGWPWWLPGRPCIPVEVPKPPNSEGNGTSSSNGTDSGTGNNNWNANGNSTDAGNSSNSSSTSDGSSAGNSSSTR</sequence>
<feature type="compositionally biased region" description="Low complexity" evidence="1">
    <location>
        <begin position="37"/>
        <end position="49"/>
    </location>
</feature>
<feature type="signal peptide" evidence="2">
    <location>
        <begin position="1"/>
        <end position="19"/>
    </location>
</feature>
<reference evidence="3" key="1">
    <citation type="journal article" date="2013" name="BMC Genomics">
        <title>A deep insight into the sialotranscriptome of the mosquito, Psorophora albipes.</title>
        <authorList>
            <person name="Chagas A.C."/>
            <person name="Calvo E."/>
            <person name="Rios-Velasquez C.M."/>
            <person name="Pessoa F.A."/>
            <person name="Medeiros J.F."/>
            <person name="Ribeiro J.M."/>
        </authorList>
    </citation>
    <scope>NUCLEOTIDE SEQUENCE</scope>
</reference>
<evidence type="ECO:0000313" key="3">
    <source>
        <dbReference type="EMBL" id="JAA94311.1"/>
    </source>
</evidence>
<proteinExistence type="evidence at transcript level"/>
<evidence type="ECO:0000256" key="2">
    <source>
        <dbReference type="SAM" id="SignalP"/>
    </source>
</evidence>
<feature type="region of interest" description="Disordered" evidence="1">
    <location>
        <begin position="31"/>
        <end position="113"/>
    </location>
</feature>
<name>T1DJ37_9DIPT</name>
<dbReference type="AlphaFoldDB" id="T1DJ37"/>